<dbReference type="Proteomes" id="UP001328107">
    <property type="component" value="Unassembled WGS sequence"/>
</dbReference>
<name>A0AAN5CH61_9BILA</name>
<dbReference type="AlphaFoldDB" id="A0AAN5CH61"/>
<organism evidence="2 3">
    <name type="scientific">Pristionchus mayeri</name>
    <dbReference type="NCBI Taxonomy" id="1317129"/>
    <lineage>
        <taxon>Eukaryota</taxon>
        <taxon>Metazoa</taxon>
        <taxon>Ecdysozoa</taxon>
        <taxon>Nematoda</taxon>
        <taxon>Chromadorea</taxon>
        <taxon>Rhabditida</taxon>
        <taxon>Rhabditina</taxon>
        <taxon>Diplogasteromorpha</taxon>
        <taxon>Diplogasteroidea</taxon>
        <taxon>Neodiplogasteridae</taxon>
        <taxon>Pristionchus</taxon>
    </lineage>
</organism>
<feature type="non-terminal residue" evidence="2">
    <location>
        <position position="74"/>
    </location>
</feature>
<evidence type="ECO:0000313" key="2">
    <source>
        <dbReference type="EMBL" id="GMR44344.1"/>
    </source>
</evidence>
<gene>
    <name evidence="2" type="ORF">PMAYCL1PPCAC_14539</name>
</gene>
<protein>
    <submittedName>
        <fullName evidence="2">Uncharacterized protein</fullName>
    </submittedName>
</protein>
<comment type="caution">
    <text evidence="2">The sequence shown here is derived from an EMBL/GenBank/DDBJ whole genome shotgun (WGS) entry which is preliminary data.</text>
</comment>
<evidence type="ECO:0000256" key="1">
    <source>
        <dbReference type="SAM" id="MobiDB-lite"/>
    </source>
</evidence>
<keyword evidence="3" id="KW-1185">Reference proteome</keyword>
<accession>A0AAN5CH61</accession>
<evidence type="ECO:0000313" key="3">
    <source>
        <dbReference type="Proteomes" id="UP001328107"/>
    </source>
</evidence>
<feature type="non-terminal residue" evidence="2">
    <location>
        <position position="1"/>
    </location>
</feature>
<feature type="region of interest" description="Disordered" evidence="1">
    <location>
        <begin position="1"/>
        <end position="23"/>
    </location>
</feature>
<dbReference type="EMBL" id="BTRK01000003">
    <property type="protein sequence ID" value="GMR44344.1"/>
    <property type="molecule type" value="Genomic_DNA"/>
</dbReference>
<sequence>RETDLKNQVDSERRRARESADQFKRQLAQYEGGKRQGETAADAVAAVEINTAIHTTFHPGNILLLIGSSMRAGK</sequence>
<reference evidence="3" key="1">
    <citation type="submission" date="2022-10" db="EMBL/GenBank/DDBJ databases">
        <title>Genome assembly of Pristionchus species.</title>
        <authorList>
            <person name="Yoshida K."/>
            <person name="Sommer R.J."/>
        </authorList>
    </citation>
    <scope>NUCLEOTIDE SEQUENCE [LARGE SCALE GENOMIC DNA]</scope>
    <source>
        <strain evidence="3">RS5460</strain>
    </source>
</reference>
<proteinExistence type="predicted"/>